<evidence type="ECO:0000256" key="8">
    <source>
        <dbReference type="HAMAP-Rule" id="MF_00361"/>
    </source>
</evidence>
<feature type="active site" description="Proton acceptor" evidence="8">
    <location>
        <position position="68"/>
    </location>
</feature>
<evidence type="ECO:0000256" key="6">
    <source>
        <dbReference type="ARBA" id="ARBA00023027"/>
    </source>
</evidence>
<dbReference type="Pfam" id="PF01513">
    <property type="entry name" value="NAD_kinase"/>
    <property type="match status" value="1"/>
</dbReference>
<evidence type="ECO:0000256" key="1">
    <source>
        <dbReference type="ARBA" id="ARBA00022679"/>
    </source>
</evidence>
<keyword evidence="1 8" id="KW-0808">Transferase</keyword>
<accession>A0A7W1XAG0</accession>
<feature type="binding site" evidence="8">
    <location>
        <begin position="142"/>
        <end position="143"/>
    </location>
    <ligand>
        <name>NAD(+)</name>
        <dbReference type="ChEBI" id="CHEBI:57540"/>
    </ligand>
</feature>
<comment type="caution">
    <text evidence="8">Lacks conserved residue(s) required for the propagation of feature annotation.</text>
</comment>
<dbReference type="OrthoDB" id="9774737at2"/>
<dbReference type="InterPro" id="IPR017438">
    <property type="entry name" value="ATP-NAD_kinase_N"/>
</dbReference>
<gene>
    <name evidence="8" type="primary">nadK</name>
    <name evidence="9" type="ORF">H1164_08615</name>
</gene>
<dbReference type="Gene3D" id="3.40.50.10330">
    <property type="entry name" value="Probable inorganic polyphosphate/atp-NAD kinase, domain 1"/>
    <property type="match status" value="1"/>
</dbReference>
<keyword evidence="10" id="KW-1185">Reference proteome</keyword>
<dbReference type="EMBL" id="JACEIP010000010">
    <property type="protein sequence ID" value="MBA4542964.1"/>
    <property type="molecule type" value="Genomic_DNA"/>
</dbReference>
<dbReference type="EC" id="2.7.1.23" evidence="8"/>
<dbReference type="GO" id="GO:0005524">
    <property type="term" value="F:ATP binding"/>
    <property type="evidence" value="ECO:0007669"/>
    <property type="project" value="UniProtKB-KW"/>
</dbReference>
<dbReference type="GO" id="GO:0003951">
    <property type="term" value="F:NAD+ kinase activity"/>
    <property type="evidence" value="ECO:0007669"/>
    <property type="project" value="UniProtKB-UniRule"/>
</dbReference>
<comment type="cofactor">
    <cofactor evidence="8">
        <name>a divalent metal cation</name>
        <dbReference type="ChEBI" id="CHEBI:60240"/>
    </cofactor>
</comment>
<comment type="function">
    <text evidence="8">Involved in the regulation of the intracellular balance of NAD and NADP, and is a key enzyme in the biosynthesis of NADP. Catalyzes specifically the phosphorylation on 2'-hydroxyl of the adenosine moiety of NAD to yield NADP.</text>
</comment>
<evidence type="ECO:0000256" key="5">
    <source>
        <dbReference type="ARBA" id="ARBA00022857"/>
    </source>
</evidence>
<evidence type="ECO:0000256" key="4">
    <source>
        <dbReference type="ARBA" id="ARBA00022840"/>
    </source>
</evidence>
<dbReference type="PANTHER" id="PTHR20275">
    <property type="entry name" value="NAD KINASE"/>
    <property type="match status" value="1"/>
</dbReference>
<dbReference type="GO" id="GO:0051287">
    <property type="term" value="F:NAD binding"/>
    <property type="evidence" value="ECO:0007669"/>
    <property type="project" value="UniProtKB-ARBA"/>
</dbReference>
<proteinExistence type="inferred from homology"/>
<dbReference type="RefSeq" id="WP_033101923.1">
    <property type="nucleotide sequence ID" value="NZ_JACEIP010000010.1"/>
</dbReference>
<evidence type="ECO:0000256" key="3">
    <source>
        <dbReference type="ARBA" id="ARBA00022777"/>
    </source>
</evidence>
<keyword evidence="3 8" id="KW-0418">Kinase</keyword>
<dbReference type="Proteomes" id="UP000530514">
    <property type="component" value="Unassembled WGS sequence"/>
</dbReference>
<dbReference type="SUPFAM" id="SSF111331">
    <property type="entry name" value="NAD kinase/diacylglycerol kinase-like"/>
    <property type="match status" value="1"/>
</dbReference>
<dbReference type="GO" id="GO:0005737">
    <property type="term" value="C:cytoplasm"/>
    <property type="evidence" value="ECO:0007669"/>
    <property type="project" value="UniProtKB-SubCell"/>
</dbReference>
<dbReference type="HAMAP" id="MF_00361">
    <property type="entry name" value="NAD_kinase"/>
    <property type="match status" value="1"/>
</dbReference>
<comment type="catalytic activity">
    <reaction evidence="7 8">
        <text>NAD(+) + ATP = ADP + NADP(+) + H(+)</text>
        <dbReference type="Rhea" id="RHEA:18629"/>
        <dbReference type="ChEBI" id="CHEBI:15378"/>
        <dbReference type="ChEBI" id="CHEBI:30616"/>
        <dbReference type="ChEBI" id="CHEBI:57540"/>
        <dbReference type="ChEBI" id="CHEBI:58349"/>
        <dbReference type="ChEBI" id="CHEBI:456216"/>
        <dbReference type="EC" id="2.7.1.23"/>
    </reaction>
</comment>
<dbReference type="AlphaFoldDB" id="A0A7W1XAG0"/>
<name>A0A7W1XAG0_9BACL</name>
<keyword evidence="4 8" id="KW-0067">ATP-binding</keyword>
<dbReference type="InterPro" id="IPR016064">
    <property type="entry name" value="NAD/diacylglycerol_kinase_sf"/>
</dbReference>
<dbReference type="GO" id="GO:0046872">
    <property type="term" value="F:metal ion binding"/>
    <property type="evidence" value="ECO:0007669"/>
    <property type="project" value="UniProtKB-UniRule"/>
</dbReference>
<dbReference type="GO" id="GO:0019674">
    <property type="term" value="P:NAD+ metabolic process"/>
    <property type="evidence" value="ECO:0007669"/>
    <property type="project" value="InterPro"/>
</dbReference>
<sequence>MKTIGITINKSKPKALQVAEELISLLEQKGVVVYLEPEMAVELKRPEWGLPLNQFCTKVELVFVLGGDGTLLGVARQFAQHRLPILGFNVGQLGFLSEAEPEDLSMAVDRVLAGDYFVEERLMLEAEVVRDGRVVEKGIALNDVGVAKGSFGRMITCTAYMDGMVLGTYSGDGLIISTPTGSTAYSLSCGGPIVHPSIQQVLLLTPICPHTLTSRPMVLPAEGVLEIVVSAVHQEMGMTIDGQVGYCLQQGDMVRVRRSPFPTLLIKWQDRSFFEVVRQKLQGESAMDDSRAGGR</sequence>
<dbReference type="InterPro" id="IPR017437">
    <property type="entry name" value="ATP-NAD_kinase_PpnK-typ_C"/>
</dbReference>
<comment type="caution">
    <text evidence="9">The sequence shown here is derived from an EMBL/GenBank/DDBJ whole genome shotgun (WGS) entry which is preliminary data.</text>
</comment>
<dbReference type="FunFam" id="2.60.200.30:FF:000009">
    <property type="entry name" value="Poly(P)/ATP NAD kinase"/>
    <property type="match status" value="1"/>
</dbReference>
<feature type="binding site" evidence="8">
    <location>
        <position position="243"/>
    </location>
    <ligand>
        <name>NAD(+)</name>
        <dbReference type="ChEBI" id="CHEBI:57540"/>
    </ligand>
</feature>
<reference evidence="9 10" key="1">
    <citation type="submission" date="2020-07" db="EMBL/GenBank/DDBJ databases">
        <authorList>
            <person name="Feng H."/>
        </authorList>
    </citation>
    <scope>NUCLEOTIDE SEQUENCE [LARGE SCALE GENOMIC DNA]</scope>
    <source>
        <strain evidence="10">s-11</strain>
    </source>
</reference>
<dbReference type="Pfam" id="PF20143">
    <property type="entry name" value="NAD_kinase_C"/>
    <property type="match status" value="1"/>
</dbReference>
<feature type="binding site" evidence="8">
    <location>
        <begin position="183"/>
        <end position="188"/>
    </location>
    <ligand>
        <name>NAD(+)</name>
        <dbReference type="ChEBI" id="CHEBI:57540"/>
    </ligand>
</feature>
<comment type="subcellular location">
    <subcellularLocation>
        <location evidence="8">Cytoplasm</location>
    </subcellularLocation>
</comment>
<keyword evidence="8" id="KW-0963">Cytoplasm</keyword>
<keyword evidence="6 8" id="KW-0520">NAD</keyword>
<comment type="similarity">
    <text evidence="8">Belongs to the NAD kinase family.</text>
</comment>
<protein>
    <recommendedName>
        <fullName evidence="8">NAD kinase</fullName>
        <ecNumber evidence="8">2.7.1.23</ecNumber>
    </recommendedName>
    <alternativeName>
        <fullName evidence="8">ATP-dependent NAD kinase</fullName>
    </alternativeName>
</protein>
<dbReference type="Gene3D" id="2.60.200.30">
    <property type="entry name" value="Probable inorganic polyphosphate/atp-NAD kinase, domain 2"/>
    <property type="match status" value="1"/>
</dbReference>
<evidence type="ECO:0000313" key="10">
    <source>
        <dbReference type="Proteomes" id="UP000530514"/>
    </source>
</evidence>
<evidence type="ECO:0000256" key="2">
    <source>
        <dbReference type="ARBA" id="ARBA00022741"/>
    </source>
</evidence>
<keyword evidence="5 8" id="KW-0521">NADP</keyword>
<dbReference type="InterPro" id="IPR002504">
    <property type="entry name" value="NADK"/>
</dbReference>
<organism evidence="9 10">
    <name type="scientific">Thermoactinomyces daqus</name>
    <dbReference type="NCBI Taxonomy" id="1329516"/>
    <lineage>
        <taxon>Bacteria</taxon>
        <taxon>Bacillati</taxon>
        <taxon>Bacillota</taxon>
        <taxon>Bacilli</taxon>
        <taxon>Bacillales</taxon>
        <taxon>Thermoactinomycetaceae</taxon>
        <taxon>Thermoactinomyces</taxon>
    </lineage>
</organism>
<keyword evidence="2 8" id="KW-0547">Nucleotide-binding</keyword>
<feature type="binding site" evidence="8">
    <location>
        <position position="172"/>
    </location>
    <ligand>
        <name>NAD(+)</name>
        <dbReference type="ChEBI" id="CHEBI:57540"/>
    </ligand>
</feature>
<evidence type="ECO:0000313" key="9">
    <source>
        <dbReference type="EMBL" id="MBA4542964.1"/>
    </source>
</evidence>
<dbReference type="PANTHER" id="PTHR20275:SF0">
    <property type="entry name" value="NAD KINASE"/>
    <property type="match status" value="1"/>
</dbReference>
<feature type="binding site" evidence="8">
    <location>
        <begin position="68"/>
        <end position="69"/>
    </location>
    <ligand>
        <name>NAD(+)</name>
        <dbReference type="ChEBI" id="CHEBI:57540"/>
    </ligand>
</feature>
<evidence type="ECO:0000256" key="7">
    <source>
        <dbReference type="ARBA" id="ARBA00047925"/>
    </source>
</evidence>
<feature type="binding site" evidence="8">
    <location>
        <position position="153"/>
    </location>
    <ligand>
        <name>NAD(+)</name>
        <dbReference type="ChEBI" id="CHEBI:57540"/>
    </ligand>
</feature>
<dbReference type="GO" id="GO:0006741">
    <property type="term" value="P:NADP+ biosynthetic process"/>
    <property type="evidence" value="ECO:0007669"/>
    <property type="project" value="UniProtKB-UniRule"/>
</dbReference>